<dbReference type="CDD" id="cd04455">
    <property type="entry name" value="S1_NusA"/>
    <property type="match status" value="1"/>
</dbReference>
<dbReference type="InterPro" id="IPR058582">
    <property type="entry name" value="KH_NusA_2nd"/>
</dbReference>
<dbReference type="PANTHER" id="PTHR22648:SF0">
    <property type="entry name" value="TRANSCRIPTION TERMINATION_ANTITERMINATION PROTEIN NUSA"/>
    <property type="match status" value="1"/>
</dbReference>
<dbReference type="SUPFAM" id="SSF54814">
    <property type="entry name" value="Prokaryotic type KH domain (KH-domain type II)"/>
    <property type="match status" value="2"/>
</dbReference>
<keyword evidence="4 7" id="KW-0694">RNA-binding</keyword>
<dbReference type="GO" id="GO:0003723">
    <property type="term" value="F:RNA binding"/>
    <property type="evidence" value="ECO:0007669"/>
    <property type="project" value="UniProtKB-UniRule"/>
</dbReference>
<dbReference type="Pfam" id="PF08529">
    <property type="entry name" value="NusA_N"/>
    <property type="match status" value="1"/>
</dbReference>
<dbReference type="Pfam" id="PF26594">
    <property type="entry name" value="KH_NusA_2nd"/>
    <property type="match status" value="1"/>
</dbReference>
<keyword evidence="6 7" id="KW-0804">Transcription</keyword>
<dbReference type="InterPro" id="IPR010213">
    <property type="entry name" value="TF_NusA"/>
</dbReference>
<sequence>MTSELLSAIAQIAEEKGISKEAVLETVEAALAAAYRKDFGQKEQTVVAQLDPKSEKTRLFVVHKIVEEVEDPMKEITLKDAKKIDKKATVGGEIREEVFPPAEYGRVAAQTAKQVILQRLREAERDVIFKEYKDKEGTLITGTIQRVEGDVVMIDIGKTTGILFPSEQSRADHYYVSQRMKFYVVKVDDSGKEPQVLLSRSHPEMIKRLFEMEVPEIGAGSVEIKGVAREAGVRSKVAVHSLQEAVDPVGSLVGRRGVRVQAVMSEIGDEKIDIVLWNSDIKQYITNALSPAKIKEVVLEENNHSALIKVEPDQLSLAIGRAGQNVRLASKLTGWQIEVEKGPMVKATTEPATEEDAVVGTTEVSEEANAEPVVGTDEEKAEVETPAEPTTEEAPKPDELAK</sequence>
<evidence type="ECO:0000256" key="1">
    <source>
        <dbReference type="ARBA" id="ARBA00022472"/>
    </source>
</evidence>
<dbReference type="HAMAP" id="MF_00945_B">
    <property type="entry name" value="NusA_B"/>
    <property type="match status" value="1"/>
</dbReference>
<dbReference type="FunFam" id="3.30.300.20:FF:000002">
    <property type="entry name" value="Transcription termination/antitermination protein NusA"/>
    <property type="match status" value="1"/>
</dbReference>
<proteinExistence type="inferred from homology"/>
<evidence type="ECO:0000313" key="10">
    <source>
        <dbReference type="EMBL" id="OGB73651.1"/>
    </source>
</evidence>
<dbReference type="AlphaFoldDB" id="A0A1F4NQC4"/>
<dbReference type="GO" id="GO:0003700">
    <property type="term" value="F:DNA-binding transcription factor activity"/>
    <property type="evidence" value="ECO:0007669"/>
    <property type="project" value="InterPro"/>
</dbReference>
<dbReference type="Gene3D" id="3.30.300.20">
    <property type="match status" value="2"/>
</dbReference>
<comment type="function">
    <text evidence="7">Participates in both transcription termination and antitermination.</text>
</comment>
<evidence type="ECO:0000256" key="7">
    <source>
        <dbReference type="HAMAP-Rule" id="MF_00945"/>
    </source>
</evidence>
<evidence type="ECO:0000256" key="4">
    <source>
        <dbReference type="ARBA" id="ARBA00022884"/>
    </source>
</evidence>
<dbReference type="CDD" id="cd22529">
    <property type="entry name" value="KH-II_NusA_rpt2"/>
    <property type="match status" value="1"/>
</dbReference>
<dbReference type="EMBL" id="METD01000001">
    <property type="protein sequence ID" value="OGB73651.1"/>
    <property type="molecule type" value="Genomic_DNA"/>
</dbReference>
<dbReference type="Proteomes" id="UP000178085">
    <property type="component" value="Unassembled WGS sequence"/>
</dbReference>
<comment type="subcellular location">
    <subcellularLocation>
        <location evidence="7">Cytoplasm</location>
    </subcellularLocation>
</comment>
<dbReference type="SMART" id="SM00322">
    <property type="entry name" value="KH"/>
    <property type="match status" value="2"/>
</dbReference>
<dbReference type="PROSITE" id="PS50126">
    <property type="entry name" value="S1"/>
    <property type="match status" value="1"/>
</dbReference>
<comment type="subunit">
    <text evidence="7">Monomer. Binds directly to the core enzyme of the DNA-dependent RNA polymerase and to nascent RNA.</text>
</comment>
<keyword evidence="3 7" id="KW-0889">Transcription antitermination</keyword>
<keyword evidence="1 7" id="KW-0806">Transcription termination</keyword>
<dbReference type="InterPro" id="IPR012340">
    <property type="entry name" value="NA-bd_OB-fold"/>
</dbReference>
<dbReference type="InterPro" id="IPR003029">
    <property type="entry name" value="S1_domain"/>
</dbReference>
<dbReference type="InterPro" id="IPR015946">
    <property type="entry name" value="KH_dom-like_a/b"/>
</dbReference>
<feature type="compositionally biased region" description="Basic and acidic residues" evidence="8">
    <location>
        <begin position="393"/>
        <end position="402"/>
    </location>
</feature>
<feature type="region of interest" description="Disordered" evidence="8">
    <location>
        <begin position="345"/>
        <end position="402"/>
    </location>
</feature>
<dbReference type="InterPro" id="IPR025249">
    <property type="entry name" value="TF_NusA_KH_1st"/>
</dbReference>
<reference evidence="10 11" key="1">
    <citation type="journal article" date="2016" name="Nat. Commun.">
        <title>Thousands of microbial genomes shed light on interconnected biogeochemical processes in an aquifer system.</title>
        <authorList>
            <person name="Anantharaman K."/>
            <person name="Brown C.T."/>
            <person name="Hug L.A."/>
            <person name="Sharon I."/>
            <person name="Castelle C.J."/>
            <person name="Probst A.J."/>
            <person name="Thomas B.C."/>
            <person name="Singh A."/>
            <person name="Wilkins M.J."/>
            <person name="Karaoz U."/>
            <person name="Brodie E.L."/>
            <person name="Williams K.H."/>
            <person name="Hubbard S.S."/>
            <person name="Banfield J.F."/>
        </authorList>
    </citation>
    <scope>NUCLEOTIDE SEQUENCE [LARGE SCALE GENOMIC DNA]</scope>
</reference>
<dbReference type="SUPFAM" id="SSF50249">
    <property type="entry name" value="Nucleic acid-binding proteins"/>
    <property type="match status" value="1"/>
</dbReference>
<dbReference type="Gene3D" id="2.40.50.140">
    <property type="entry name" value="Nucleic acid-binding proteins"/>
    <property type="match status" value="1"/>
</dbReference>
<feature type="domain" description="S1 motif" evidence="9">
    <location>
        <begin position="137"/>
        <end position="201"/>
    </location>
</feature>
<dbReference type="Pfam" id="PF00575">
    <property type="entry name" value="S1"/>
    <property type="match status" value="1"/>
</dbReference>
<dbReference type="GO" id="GO:0006353">
    <property type="term" value="P:DNA-templated transcription termination"/>
    <property type="evidence" value="ECO:0007669"/>
    <property type="project" value="UniProtKB-UniRule"/>
</dbReference>
<comment type="caution">
    <text evidence="10">The sequence shown here is derived from an EMBL/GenBank/DDBJ whole genome shotgun (WGS) entry which is preliminary data.</text>
</comment>
<accession>A0A1F4NQC4</accession>
<dbReference type="Gene3D" id="3.30.1480.10">
    <property type="entry name" value="NusA, N-terminal domain"/>
    <property type="match status" value="1"/>
</dbReference>
<dbReference type="PROSITE" id="PS50084">
    <property type="entry name" value="KH_TYPE_1"/>
    <property type="match status" value="1"/>
</dbReference>
<keyword evidence="5 7" id="KW-0805">Transcription regulation</keyword>
<evidence type="ECO:0000256" key="5">
    <source>
        <dbReference type="ARBA" id="ARBA00023015"/>
    </source>
</evidence>
<dbReference type="Pfam" id="PF13184">
    <property type="entry name" value="KH_NusA_1st"/>
    <property type="match status" value="1"/>
</dbReference>
<keyword evidence="2 7" id="KW-0963">Cytoplasm</keyword>
<dbReference type="NCBIfam" id="TIGR01953">
    <property type="entry name" value="NusA"/>
    <property type="match status" value="1"/>
</dbReference>
<dbReference type="GO" id="GO:0031564">
    <property type="term" value="P:transcription antitermination"/>
    <property type="evidence" value="ECO:0007669"/>
    <property type="project" value="UniProtKB-UniRule"/>
</dbReference>
<evidence type="ECO:0000256" key="8">
    <source>
        <dbReference type="SAM" id="MobiDB-lite"/>
    </source>
</evidence>
<evidence type="ECO:0000256" key="3">
    <source>
        <dbReference type="ARBA" id="ARBA00022814"/>
    </source>
</evidence>
<dbReference type="InterPro" id="IPR036555">
    <property type="entry name" value="NusA_N_sf"/>
</dbReference>
<protein>
    <recommendedName>
        <fullName evidence="7">Transcription termination/antitermination protein NusA</fullName>
    </recommendedName>
</protein>
<gene>
    <name evidence="7" type="primary">nusA</name>
    <name evidence="10" type="ORF">A3K51_02305</name>
</gene>
<evidence type="ECO:0000256" key="2">
    <source>
        <dbReference type="ARBA" id="ARBA00022490"/>
    </source>
</evidence>
<evidence type="ECO:0000313" key="11">
    <source>
        <dbReference type="Proteomes" id="UP000178085"/>
    </source>
</evidence>
<dbReference type="CDD" id="cd02134">
    <property type="entry name" value="KH-II_NusA_rpt1"/>
    <property type="match status" value="1"/>
</dbReference>
<dbReference type="GO" id="GO:0005829">
    <property type="term" value="C:cytosol"/>
    <property type="evidence" value="ECO:0007669"/>
    <property type="project" value="TreeGrafter"/>
</dbReference>
<dbReference type="InterPro" id="IPR013735">
    <property type="entry name" value="TF_NusA_N"/>
</dbReference>
<dbReference type="InterPro" id="IPR004087">
    <property type="entry name" value="KH_dom"/>
</dbReference>
<evidence type="ECO:0000259" key="9">
    <source>
        <dbReference type="PROSITE" id="PS50126"/>
    </source>
</evidence>
<dbReference type="SMART" id="SM00316">
    <property type="entry name" value="S1"/>
    <property type="match status" value="1"/>
</dbReference>
<dbReference type="PANTHER" id="PTHR22648">
    <property type="entry name" value="TRANSCRIPTION TERMINATION FACTOR NUSA"/>
    <property type="match status" value="1"/>
</dbReference>
<dbReference type="FunFam" id="3.30.300.20:FF:000005">
    <property type="entry name" value="Transcription termination/antitermination protein NusA"/>
    <property type="match status" value="1"/>
</dbReference>
<dbReference type="InterPro" id="IPR009019">
    <property type="entry name" value="KH_sf_prok-type"/>
</dbReference>
<dbReference type="SUPFAM" id="SSF69705">
    <property type="entry name" value="Transcription factor NusA, N-terminal domain"/>
    <property type="match status" value="1"/>
</dbReference>
<comment type="similarity">
    <text evidence="7">Belongs to the NusA family.</text>
</comment>
<evidence type="ECO:0000256" key="6">
    <source>
        <dbReference type="ARBA" id="ARBA00023163"/>
    </source>
</evidence>
<name>A0A1F4NQC4_UNCK3</name>
<organism evidence="10 11">
    <name type="scientific">candidate division Kazan bacterium RIFCSPLOWO2_01_FULL_45_19</name>
    <dbReference type="NCBI Taxonomy" id="1798538"/>
    <lineage>
        <taxon>Bacteria</taxon>
        <taxon>Bacteria division Kazan-3B-28</taxon>
    </lineage>
</organism>
<dbReference type="InterPro" id="IPR030842">
    <property type="entry name" value="TF_NusA_bacterial"/>
</dbReference>